<feature type="domain" description="Nitroreductase" evidence="7">
    <location>
        <begin position="491"/>
        <end position="660"/>
    </location>
</feature>
<comment type="pathway">
    <text evidence="1 6">Cofactor biosynthesis; adenosylcobalamin biosynthesis.</text>
</comment>
<dbReference type="Gene3D" id="3.40.50.880">
    <property type="match status" value="1"/>
</dbReference>
<dbReference type="Gene3D" id="3.40.109.10">
    <property type="entry name" value="NADH Oxidase"/>
    <property type="match status" value="1"/>
</dbReference>
<reference evidence="9" key="1">
    <citation type="journal article" date="2022" name="Arch. Microbiol.">
        <title>Thiomicrorhabdus immobilis sp. nov., a mesophilic sulfur-oxidizing bacterium isolated from sediment of a brackish lake in northern Japan.</title>
        <authorList>
            <person name="Kojima H."/>
            <person name="Mochizuki J."/>
            <person name="Kanda M."/>
            <person name="Watanabe T."/>
            <person name="Fukui M."/>
        </authorList>
    </citation>
    <scope>NUCLEOTIDE SEQUENCE</scope>
    <source>
        <strain evidence="9">Am19</strain>
    </source>
</reference>
<dbReference type="InterPro" id="IPR029479">
    <property type="entry name" value="Nitroreductase"/>
</dbReference>
<accession>A0ABN6CW88</accession>
<dbReference type="NCBIfam" id="NF001989">
    <property type="entry name" value="PRK00784.1"/>
    <property type="match status" value="1"/>
</dbReference>
<proteinExistence type="inferred from homology"/>
<dbReference type="InterPro" id="IPR012825">
    <property type="entry name" value="BluB"/>
</dbReference>
<dbReference type="HAMAP" id="MF_00028">
    <property type="entry name" value="CobQ"/>
    <property type="match status" value="1"/>
</dbReference>
<name>A0ABN6CW88_9GAMM</name>
<dbReference type="SUPFAM" id="SSF52317">
    <property type="entry name" value="Class I glutamine amidotransferase-like"/>
    <property type="match status" value="1"/>
</dbReference>
<dbReference type="EMBL" id="AP024202">
    <property type="protein sequence ID" value="BCN93198.1"/>
    <property type="molecule type" value="Genomic_DNA"/>
</dbReference>
<dbReference type="CDD" id="cd01750">
    <property type="entry name" value="GATase1_CobQ"/>
    <property type="match status" value="1"/>
</dbReference>
<dbReference type="InterPro" id="IPR004459">
    <property type="entry name" value="CobQ_synth"/>
</dbReference>
<feature type="active site" description="Nucleophile" evidence="6">
    <location>
        <position position="292"/>
    </location>
</feature>
<dbReference type="InterPro" id="IPR027417">
    <property type="entry name" value="P-loop_NTPase"/>
</dbReference>
<organism evidence="9 10">
    <name type="scientific">Thiomicrorhabdus immobilis</name>
    <dbReference type="NCBI Taxonomy" id="2791037"/>
    <lineage>
        <taxon>Bacteria</taxon>
        <taxon>Pseudomonadati</taxon>
        <taxon>Pseudomonadota</taxon>
        <taxon>Gammaproteobacteria</taxon>
        <taxon>Thiotrichales</taxon>
        <taxon>Piscirickettsiaceae</taxon>
        <taxon>Thiomicrorhabdus</taxon>
    </lineage>
</organism>
<evidence type="ECO:0000313" key="9">
    <source>
        <dbReference type="EMBL" id="BCN93198.1"/>
    </source>
</evidence>
<evidence type="ECO:0000259" key="7">
    <source>
        <dbReference type="Pfam" id="PF00881"/>
    </source>
</evidence>
<feature type="domain" description="CobB/CobQ-like glutamine amidotransferase" evidence="8">
    <location>
        <begin position="214"/>
        <end position="412"/>
    </location>
</feature>
<dbReference type="SUPFAM" id="SSF52540">
    <property type="entry name" value="P-loop containing nucleoside triphosphate hydrolases"/>
    <property type="match status" value="1"/>
</dbReference>
<sequence>MALNSAVTPDGGEIGRAQALQAMAAKVPLSVHMNPVLLKPNSDTGAQVILQGHSIGNLDALDYHEYKPKAAQAVFGSFQILSKQYQTILVEGAGSPAEVNLRKGDIANMGFAEEVNCPVILIADIDKGGVFAHIVGTLDCLSESERNRIKGFVINRFRGDIALLQDGLDWLESKTGKPVLGVLPYLHDLHLDAEDAISVQLSDKNDNRQQRLKVIAPLLPHISNHTDLDPLMLHPQVDFEWIQDGQAIPQADLVILPGSKSVISDLSWLKDQAWSAYLQKHLRYGGKLIGICGGLQMLGQNLFDPQAIESDIAQTAGLGLMPYNTTYQSEKQLINRQGTLNSVCLSRKNTNPPGLVKHASVTGYEIHQGVTDFGDTQNSLYAIKYDNGELDGLISEDQQIFTTYCHGLFDEATSLQTLLNWAGLLESETFDLNQHREQQIERLADTFESHLDIEQILNILQTPVTFTTKTSALNSAQAFSSEQIEAVYQTISQRRDMRHFLKTPISEQQLQRFLQAAHQAPSVGLMQPWRFIRVTDVILRQQLHDLVEAERLITARALNEREDEFMRLKVEGILDCAEVLVVALCENREQHVFGRRTLPEMDIASIGCAIQNLALAARAEGIGTGWVSLFDPEKVAQSLAFPTADNPQNQAKPIAILCLGQVEEFYAKPMLEQENWRTPQTKEEITYLNYWGQSNDK</sequence>
<evidence type="ECO:0000256" key="3">
    <source>
        <dbReference type="ARBA" id="ARBA00022573"/>
    </source>
</evidence>
<dbReference type="Proteomes" id="UP001054820">
    <property type="component" value="Chromosome"/>
</dbReference>
<keyword evidence="10" id="KW-1185">Reference proteome</keyword>
<dbReference type="NCBIfam" id="TIGR02476">
    <property type="entry name" value="BluB"/>
    <property type="match status" value="1"/>
</dbReference>
<gene>
    <name evidence="6" type="primary">cobQ</name>
    <name evidence="9" type="ORF">THMIRHAM_09830</name>
</gene>
<dbReference type="Pfam" id="PF00881">
    <property type="entry name" value="Nitroreductase"/>
    <property type="match status" value="1"/>
</dbReference>
<dbReference type="Gene3D" id="3.40.50.300">
    <property type="entry name" value="P-loop containing nucleotide triphosphate hydrolases"/>
    <property type="match status" value="1"/>
</dbReference>
<dbReference type="SUPFAM" id="SSF55469">
    <property type="entry name" value="FMN-dependent nitroreductase-like"/>
    <property type="match status" value="1"/>
</dbReference>
<evidence type="ECO:0000256" key="4">
    <source>
        <dbReference type="ARBA" id="ARBA00022962"/>
    </source>
</evidence>
<feature type="active site" evidence="6">
    <location>
        <position position="406"/>
    </location>
</feature>
<evidence type="ECO:0000256" key="6">
    <source>
        <dbReference type="HAMAP-Rule" id="MF_00028"/>
    </source>
</evidence>
<dbReference type="InterPro" id="IPR029062">
    <property type="entry name" value="Class_I_gatase-like"/>
</dbReference>
<evidence type="ECO:0000256" key="5">
    <source>
        <dbReference type="ARBA" id="ARBA00025166"/>
    </source>
</evidence>
<comment type="function">
    <text evidence="5 6">Catalyzes amidations at positions B, D, E, and G on adenosylcobyrinic A,C-diamide. NH(2) groups are provided by glutamine, and one molecule of ATP is hydrogenolyzed for each amidation.</text>
</comment>
<dbReference type="PANTHER" id="PTHR21343:SF1">
    <property type="entry name" value="COBYRIC ACID SYNTHASE"/>
    <property type="match status" value="1"/>
</dbReference>
<protein>
    <recommendedName>
        <fullName evidence="6">Cobyric acid synthase</fullName>
    </recommendedName>
</protein>
<dbReference type="PROSITE" id="PS51274">
    <property type="entry name" value="GATASE_COBBQ"/>
    <property type="match status" value="1"/>
</dbReference>
<dbReference type="InterPro" id="IPR033949">
    <property type="entry name" value="CobQ_GATase1"/>
</dbReference>
<dbReference type="Pfam" id="PF13500">
    <property type="entry name" value="AAA_26"/>
    <property type="match status" value="1"/>
</dbReference>
<dbReference type="InterPro" id="IPR000415">
    <property type="entry name" value="Nitroreductase-like"/>
</dbReference>
<evidence type="ECO:0000256" key="2">
    <source>
        <dbReference type="ARBA" id="ARBA00006205"/>
    </source>
</evidence>
<dbReference type="NCBIfam" id="TIGR00313">
    <property type="entry name" value="cobQ"/>
    <property type="match status" value="1"/>
</dbReference>
<dbReference type="PANTHER" id="PTHR21343">
    <property type="entry name" value="DETHIOBIOTIN SYNTHETASE"/>
    <property type="match status" value="1"/>
</dbReference>
<evidence type="ECO:0000256" key="1">
    <source>
        <dbReference type="ARBA" id="ARBA00004953"/>
    </source>
</evidence>
<dbReference type="InterPro" id="IPR011698">
    <property type="entry name" value="GATase_3"/>
</dbReference>
<keyword evidence="4 6" id="KW-0315">Glutamine amidotransferase</keyword>
<evidence type="ECO:0000313" key="10">
    <source>
        <dbReference type="Proteomes" id="UP001054820"/>
    </source>
</evidence>
<comment type="similarity">
    <text evidence="2 6">Belongs to the CobB/CobQ family. CobQ subfamily.</text>
</comment>
<dbReference type="Pfam" id="PF07685">
    <property type="entry name" value="GATase_3"/>
    <property type="match status" value="1"/>
</dbReference>
<keyword evidence="3 6" id="KW-0169">Cobalamin biosynthesis</keyword>
<evidence type="ECO:0000259" key="8">
    <source>
        <dbReference type="Pfam" id="PF07685"/>
    </source>
</evidence>